<name>A0A481Z9F9_9VIRU</name>
<proteinExistence type="predicted"/>
<accession>A0A481Z9F9</accession>
<dbReference type="EMBL" id="MK500577">
    <property type="protein sequence ID" value="QBK92437.1"/>
    <property type="molecule type" value="Genomic_DNA"/>
</dbReference>
<sequence length="172" mass="20424">MTNTIDIMFELFDNISDEWKEEKIFIYGQNTDMNLDPFHAFENTQHIFGVRAKSEEEGRILLHFQSTIIEGYGSATRTGGKIIDIYYNNMTVDQLKDYILKNKHIYEIHIFDLGKNILLDVKALKEPNWIEKYYTGNSKNFLKSYKINVKESEIVIWNMDRVKKELDNIREQ</sequence>
<organism evidence="1">
    <name type="scientific">Pithovirus LCPAC401</name>
    <dbReference type="NCBI Taxonomy" id="2506595"/>
    <lineage>
        <taxon>Viruses</taxon>
        <taxon>Pithoviruses</taxon>
    </lineage>
</organism>
<protein>
    <submittedName>
        <fullName evidence="1">Uncharacterized protein</fullName>
    </submittedName>
</protein>
<gene>
    <name evidence="1" type="ORF">LCPAC401_00750</name>
</gene>
<reference evidence="1" key="1">
    <citation type="journal article" date="2019" name="MBio">
        <title>Virus Genomes from Deep Sea Sediments Expand the Ocean Megavirome and Support Independent Origins of Viral Gigantism.</title>
        <authorList>
            <person name="Backstrom D."/>
            <person name="Yutin N."/>
            <person name="Jorgensen S.L."/>
            <person name="Dharamshi J."/>
            <person name="Homa F."/>
            <person name="Zaremba-Niedwiedzka K."/>
            <person name="Spang A."/>
            <person name="Wolf Y.I."/>
            <person name="Koonin E.V."/>
            <person name="Ettema T.J."/>
        </authorList>
    </citation>
    <scope>NUCLEOTIDE SEQUENCE</scope>
</reference>
<evidence type="ECO:0000313" key="1">
    <source>
        <dbReference type="EMBL" id="QBK92437.1"/>
    </source>
</evidence>